<evidence type="ECO:0000259" key="1">
    <source>
        <dbReference type="PROSITE" id="PS51186"/>
    </source>
</evidence>
<dbReference type="GO" id="GO:0016747">
    <property type="term" value="F:acyltransferase activity, transferring groups other than amino-acyl groups"/>
    <property type="evidence" value="ECO:0007669"/>
    <property type="project" value="InterPro"/>
</dbReference>
<accession>A0A934KH76</accession>
<dbReference type="PROSITE" id="PS51186">
    <property type="entry name" value="GNAT"/>
    <property type="match status" value="1"/>
</dbReference>
<dbReference type="RefSeq" id="WP_338182564.1">
    <property type="nucleotide sequence ID" value="NZ_JAEKNQ010000062.1"/>
</dbReference>
<dbReference type="InterPro" id="IPR016181">
    <property type="entry name" value="Acyl_CoA_acyltransferase"/>
</dbReference>
<dbReference type="CDD" id="cd04301">
    <property type="entry name" value="NAT_SF"/>
    <property type="match status" value="1"/>
</dbReference>
<reference evidence="2 3" key="1">
    <citation type="submission" date="2020-10" db="EMBL/GenBank/DDBJ databases">
        <title>Ca. Dormibacterota MAGs.</title>
        <authorList>
            <person name="Montgomery K."/>
        </authorList>
    </citation>
    <scope>NUCLEOTIDE SEQUENCE [LARGE SCALE GENOMIC DNA]</scope>
    <source>
        <strain evidence="2">SC8811_S16_3</strain>
    </source>
</reference>
<feature type="domain" description="N-acetyltransferase" evidence="1">
    <location>
        <begin position="1"/>
        <end position="162"/>
    </location>
</feature>
<dbReference type="Pfam" id="PF00583">
    <property type="entry name" value="Acetyltransf_1"/>
    <property type="match status" value="1"/>
</dbReference>
<evidence type="ECO:0000313" key="2">
    <source>
        <dbReference type="EMBL" id="MBJ7604630.1"/>
    </source>
</evidence>
<sequence>MKLRQAKLPDLNRIEQIHRETEARFSSVPPPARLWALVSQTFSAFLPLSQETVIYVAEVDGKVAGFVQASGRPATLVLPAKVGSLQVLNLCVAEPADESEVARGLIEYLCEQAAKFGAHRLFVRVPLDDMLLPIFRGQGFRQYATESVLYAERPQVRSADVPPGLRSVRGRDSRALYHLYRKVTPMGVAHLEAPSYKDWKTLRSEPGQQEVLERTEIVGWYRVQKSSQGRPHTLSFMALPEAGLADELADHAITTATGEPAWSSLRHYDSDMIDALRGRGFSLLLSQALLVREVTLTVPAEQRQLAPALNPAYG</sequence>
<protein>
    <submittedName>
        <fullName evidence="2">GNAT family N-acetyltransferase</fullName>
    </submittedName>
</protein>
<name>A0A934KH76_9BACT</name>
<organism evidence="2 3">
    <name type="scientific">Candidatus Dormiibacter inghamiae</name>
    <dbReference type="NCBI Taxonomy" id="3127013"/>
    <lineage>
        <taxon>Bacteria</taxon>
        <taxon>Bacillati</taxon>
        <taxon>Candidatus Dormiibacterota</taxon>
        <taxon>Candidatus Dormibacteria</taxon>
        <taxon>Candidatus Dormibacterales</taxon>
        <taxon>Candidatus Dormibacteraceae</taxon>
        <taxon>Candidatus Dormiibacter</taxon>
    </lineage>
</organism>
<dbReference type="Gene3D" id="3.40.630.30">
    <property type="match status" value="1"/>
</dbReference>
<gene>
    <name evidence="2" type="ORF">JF888_15860</name>
</gene>
<dbReference type="AlphaFoldDB" id="A0A934KH76"/>
<proteinExistence type="predicted"/>
<dbReference type="Proteomes" id="UP000620075">
    <property type="component" value="Unassembled WGS sequence"/>
</dbReference>
<comment type="caution">
    <text evidence="2">The sequence shown here is derived from an EMBL/GenBank/DDBJ whole genome shotgun (WGS) entry which is preliminary data.</text>
</comment>
<dbReference type="InterPro" id="IPR000182">
    <property type="entry name" value="GNAT_dom"/>
</dbReference>
<evidence type="ECO:0000313" key="3">
    <source>
        <dbReference type="Proteomes" id="UP000620075"/>
    </source>
</evidence>
<dbReference type="EMBL" id="JAEKNQ010000062">
    <property type="protein sequence ID" value="MBJ7604630.1"/>
    <property type="molecule type" value="Genomic_DNA"/>
</dbReference>
<dbReference type="SUPFAM" id="SSF55729">
    <property type="entry name" value="Acyl-CoA N-acyltransferases (Nat)"/>
    <property type="match status" value="1"/>
</dbReference>